<comment type="similarity">
    <text evidence="2 13">Belongs to the glycosyl hydrolase 28 family.</text>
</comment>
<evidence type="ECO:0000313" key="16">
    <source>
        <dbReference type="EMBL" id="KAH1081700.1"/>
    </source>
</evidence>
<dbReference type="EC" id="3.2.1.15" evidence="3"/>
<accession>A0A9D4A1Z5</accession>
<feature type="region of interest" description="Disordered" evidence="14">
    <location>
        <begin position="26"/>
        <end position="52"/>
    </location>
</feature>
<comment type="function">
    <text evidence="10">May function in the depolymerization of the pectin in its walls during pollen tube elongation, or in that of the pistil during pollination.</text>
</comment>
<reference evidence="16 17" key="1">
    <citation type="journal article" date="2021" name="Plant Biotechnol. J.">
        <title>Multi-omics assisted identification of the key and species-specific regulatory components of drought-tolerant mechanisms in Gossypium stocksii.</title>
        <authorList>
            <person name="Yu D."/>
            <person name="Ke L."/>
            <person name="Zhang D."/>
            <person name="Wu Y."/>
            <person name="Sun Y."/>
            <person name="Mei J."/>
            <person name="Sun J."/>
            <person name="Sun Y."/>
        </authorList>
    </citation>
    <scope>NUCLEOTIDE SEQUENCE [LARGE SCALE GENOMIC DNA]</scope>
    <source>
        <strain evidence="17">cv. E1</strain>
        <tissue evidence="16">Leaf</tissue>
    </source>
</reference>
<evidence type="ECO:0000256" key="7">
    <source>
        <dbReference type="ARBA" id="ARBA00023295"/>
    </source>
</evidence>
<name>A0A9D4A1Z5_9ROSI</name>
<dbReference type="PANTHER" id="PTHR31375">
    <property type="match status" value="1"/>
</dbReference>
<keyword evidence="4" id="KW-0134">Cell wall</keyword>
<organism evidence="16 17">
    <name type="scientific">Gossypium stocksii</name>
    <dbReference type="NCBI Taxonomy" id="47602"/>
    <lineage>
        <taxon>Eukaryota</taxon>
        <taxon>Viridiplantae</taxon>
        <taxon>Streptophyta</taxon>
        <taxon>Embryophyta</taxon>
        <taxon>Tracheophyta</taxon>
        <taxon>Spermatophyta</taxon>
        <taxon>Magnoliopsida</taxon>
        <taxon>eudicotyledons</taxon>
        <taxon>Gunneridae</taxon>
        <taxon>Pentapetalae</taxon>
        <taxon>rosids</taxon>
        <taxon>malvids</taxon>
        <taxon>Malvales</taxon>
        <taxon>Malvaceae</taxon>
        <taxon>Malvoideae</taxon>
        <taxon>Gossypium</taxon>
    </lineage>
</organism>
<dbReference type="Pfam" id="PF00295">
    <property type="entry name" value="Glyco_hydro_28"/>
    <property type="match status" value="1"/>
</dbReference>
<evidence type="ECO:0000313" key="17">
    <source>
        <dbReference type="Proteomes" id="UP000828251"/>
    </source>
</evidence>
<evidence type="ECO:0000256" key="9">
    <source>
        <dbReference type="ARBA" id="ARBA00034074"/>
    </source>
</evidence>
<evidence type="ECO:0000256" key="5">
    <source>
        <dbReference type="ARBA" id="ARBA00022525"/>
    </source>
</evidence>
<protein>
    <recommendedName>
        <fullName evidence="11">Polygalacturonase</fullName>
        <ecNumber evidence="3">3.2.1.15</ecNumber>
    </recommendedName>
</protein>
<dbReference type="SUPFAM" id="SSF51126">
    <property type="entry name" value="Pectin lyase-like"/>
    <property type="match status" value="1"/>
</dbReference>
<evidence type="ECO:0000256" key="15">
    <source>
        <dbReference type="SAM" id="SignalP"/>
    </source>
</evidence>
<feature type="signal peptide" evidence="15">
    <location>
        <begin position="1"/>
        <end position="23"/>
    </location>
</feature>
<dbReference type="InterPro" id="IPR000743">
    <property type="entry name" value="Glyco_hydro_28"/>
</dbReference>
<proteinExistence type="inferred from homology"/>
<evidence type="ECO:0000256" key="10">
    <source>
        <dbReference type="ARBA" id="ARBA00060133"/>
    </source>
</evidence>
<feature type="chain" id="PRO_5038563284" description="Polygalacturonase" evidence="15">
    <location>
        <begin position="24"/>
        <end position="460"/>
    </location>
</feature>
<dbReference type="InterPro" id="IPR012334">
    <property type="entry name" value="Pectin_lyas_fold"/>
</dbReference>
<evidence type="ECO:0000256" key="2">
    <source>
        <dbReference type="ARBA" id="ARBA00008834"/>
    </source>
</evidence>
<dbReference type="InterPro" id="IPR006626">
    <property type="entry name" value="PbH1"/>
</dbReference>
<feature type="compositionally biased region" description="Gly residues" evidence="14">
    <location>
        <begin position="40"/>
        <end position="52"/>
    </location>
</feature>
<keyword evidence="6 13" id="KW-0378">Hydrolase</keyword>
<dbReference type="EMBL" id="JAIQCV010000007">
    <property type="protein sequence ID" value="KAH1081700.1"/>
    <property type="molecule type" value="Genomic_DNA"/>
</dbReference>
<comment type="catalytic activity">
    <reaction evidence="9">
        <text>(1,4-alpha-D-galacturonosyl)n+m + H2O = (1,4-alpha-D-galacturonosyl)n + (1,4-alpha-D-galacturonosyl)m.</text>
        <dbReference type="EC" id="3.2.1.15"/>
    </reaction>
</comment>
<dbReference type="AlphaFoldDB" id="A0A9D4A1Z5"/>
<dbReference type="Gene3D" id="2.160.20.10">
    <property type="entry name" value="Single-stranded right-handed beta-helix, Pectin lyase-like"/>
    <property type="match status" value="1"/>
</dbReference>
<evidence type="ECO:0000256" key="6">
    <source>
        <dbReference type="ARBA" id="ARBA00022801"/>
    </source>
</evidence>
<evidence type="ECO:0000256" key="13">
    <source>
        <dbReference type="RuleBase" id="RU361169"/>
    </source>
</evidence>
<evidence type="ECO:0000256" key="3">
    <source>
        <dbReference type="ARBA" id="ARBA00012736"/>
    </source>
</evidence>
<dbReference type="InterPro" id="IPR011050">
    <property type="entry name" value="Pectin_lyase_fold/virulence"/>
</dbReference>
<sequence>MGVKEIITLISVLLLLFPSTVKPRAVGGAQPAGSAQSAGGAQGGAQGGAPGGGGGGTLDVVAQFGAKADEQTDLSQPLLNAWKEACASPAPSKIVIPAGTFLLSRAVLEGPCKGPVDIQVQGTIKAPPDPSHFKDDNWILFNHIEGFTMSGGGIFDGQGALAWSKNDCHKNKKCTLFPINIRFNFLTNAYIHDITTKDSKQFNVNVLGCKNITFEHFTVTNPEHSLNTDGIHIGRSDGVTILHSEIKTGDDCISLGDGSKNVVVNGISCGPGHGISIGSLGKFQGEEPVAGIKIANCTITNTMNGVRIKSWPASYPGTASDMHFEDITMDNVSNPIIIDQQYCPWNQCDLKNPSRIKLSNISFKNIRGTAAGKEAVKLFCSAGFPCEGVELADIDLTYTGPDGPAISQCSNVSPKLSGKQNPPICAAPAPTSPGGQAGPAKASPGGEASPGGKASPGATA</sequence>
<keyword evidence="17" id="KW-1185">Reference proteome</keyword>
<evidence type="ECO:0000256" key="12">
    <source>
        <dbReference type="PROSITE-ProRule" id="PRU10052"/>
    </source>
</evidence>
<feature type="active site" evidence="12">
    <location>
        <position position="273"/>
    </location>
</feature>
<evidence type="ECO:0000256" key="4">
    <source>
        <dbReference type="ARBA" id="ARBA00022512"/>
    </source>
</evidence>
<evidence type="ECO:0000256" key="1">
    <source>
        <dbReference type="ARBA" id="ARBA00004191"/>
    </source>
</evidence>
<keyword evidence="7 13" id="KW-0326">Glycosidase</keyword>
<comment type="subcellular location">
    <subcellularLocation>
        <location evidence="1">Secreted</location>
        <location evidence="1">Cell wall</location>
    </subcellularLocation>
</comment>
<dbReference type="SMART" id="SM00710">
    <property type="entry name" value="PbH1"/>
    <property type="match status" value="5"/>
</dbReference>
<gene>
    <name evidence="16" type="ORF">J1N35_021461</name>
</gene>
<evidence type="ECO:0000256" key="14">
    <source>
        <dbReference type="SAM" id="MobiDB-lite"/>
    </source>
</evidence>
<keyword evidence="5" id="KW-0964">Secreted</keyword>
<feature type="region of interest" description="Disordered" evidence="14">
    <location>
        <begin position="413"/>
        <end position="460"/>
    </location>
</feature>
<dbReference type="GO" id="GO:0071555">
    <property type="term" value="P:cell wall organization"/>
    <property type="evidence" value="ECO:0007669"/>
    <property type="project" value="UniProtKB-KW"/>
</dbReference>
<evidence type="ECO:0000256" key="11">
    <source>
        <dbReference type="ARBA" id="ARBA00070098"/>
    </source>
</evidence>
<keyword evidence="8" id="KW-0961">Cell wall biogenesis/degradation</keyword>
<dbReference type="PROSITE" id="PS00502">
    <property type="entry name" value="POLYGALACTURONASE"/>
    <property type="match status" value="1"/>
</dbReference>
<dbReference type="GO" id="GO:0004650">
    <property type="term" value="F:polygalacturonase activity"/>
    <property type="evidence" value="ECO:0007669"/>
    <property type="project" value="UniProtKB-EC"/>
</dbReference>
<dbReference type="Proteomes" id="UP000828251">
    <property type="component" value="Unassembled WGS sequence"/>
</dbReference>
<evidence type="ECO:0000256" key="8">
    <source>
        <dbReference type="ARBA" id="ARBA00023316"/>
    </source>
</evidence>
<comment type="caution">
    <text evidence="16">The sequence shown here is derived from an EMBL/GenBank/DDBJ whole genome shotgun (WGS) entry which is preliminary data.</text>
</comment>
<feature type="compositionally biased region" description="Low complexity" evidence="14">
    <location>
        <begin position="27"/>
        <end position="39"/>
    </location>
</feature>
<dbReference type="OrthoDB" id="187139at2759"/>
<dbReference type="FunFam" id="2.160.20.10:FF:000004">
    <property type="entry name" value="Pectin lyase-like superfamily protein"/>
    <property type="match status" value="1"/>
</dbReference>
<keyword evidence="15" id="KW-0732">Signal</keyword>
<dbReference type="GO" id="GO:0005975">
    <property type="term" value="P:carbohydrate metabolic process"/>
    <property type="evidence" value="ECO:0007669"/>
    <property type="project" value="InterPro"/>
</dbReference>